<sequence>MQPGVGDAGIGQDGLVELGGFRVGHQGIACLAVGGAVELLAAQASDVLEFKLTLETVQIGGAVTQPGAQSEGVGLLAQTLFIDIFITRANLP</sequence>
<reference evidence="1 2" key="1">
    <citation type="submission" date="2017-05" db="EMBL/GenBank/DDBJ databases">
        <title>Thiocyanate degradation by Thiohalobacter thiocyanaticus FOKN1.</title>
        <authorList>
            <person name="Oshiki M."/>
            <person name="Fukushima T."/>
            <person name="Kawano S."/>
            <person name="Nakagawa J."/>
        </authorList>
    </citation>
    <scope>NUCLEOTIDE SEQUENCE [LARGE SCALE GENOMIC DNA]</scope>
    <source>
        <strain evidence="1 2">FOKN1</strain>
    </source>
</reference>
<dbReference type="KEGG" id="ttc:FOKN1_0533"/>
<dbReference type="AlphaFoldDB" id="A0A1Z4VMW3"/>
<protein>
    <submittedName>
        <fullName evidence="1">NADPH:quinone reductase and related Zn-dependent oxidoreductases</fullName>
    </submittedName>
</protein>
<proteinExistence type="predicted"/>
<keyword evidence="2" id="KW-1185">Reference proteome</keyword>
<gene>
    <name evidence="1" type="ORF">FOKN1_0533</name>
</gene>
<name>A0A1Z4VMW3_9GAMM</name>
<evidence type="ECO:0000313" key="1">
    <source>
        <dbReference type="EMBL" id="BAZ92937.1"/>
    </source>
</evidence>
<dbReference type="Proteomes" id="UP000218765">
    <property type="component" value="Chromosome"/>
</dbReference>
<dbReference type="EMBL" id="AP018052">
    <property type="protein sequence ID" value="BAZ92937.1"/>
    <property type="molecule type" value="Genomic_DNA"/>
</dbReference>
<evidence type="ECO:0000313" key="2">
    <source>
        <dbReference type="Proteomes" id="UP000218765"/>
    </source>
</evidence>
<organism evidence="1 2">
    <name type="scientific">Thiohalobacter thiocyanaticus</name>
    <dbReference type="NCBI Taxonomy" id="585455"/>
    <lineage>
        <taxon>Bacteria</taxon>
        <taxon>Pseudomonadati</taxon>
        <taxon>Pseudomonadota</taxon>
        <taxon>Gammaproteobacteria</taxon>
        <taxon>Thiohalobacterales</taxon>
        <taxon>Thiohalobacteraceae</taxon>
        <taxon>Thiohalobacter</taxon>
    </lineage>
</organism>
<accession>A0A1Z4VMW3</accession>